<dbReference type="AlphaFoldDB" id="A0A368N1A1"/>
<dbReference type="InterPro" id="IPR028345">
    <property type="entry name" value="Antibiotic_NAT-like"/>
</dbReference>
<dbReference type="EC" id="2.3.1.-" evidence="5"/>
<evidence type="ECO:0000313" key="6">
    <source>
        <dbReference type="EMBL" id="RCU43291.1"/>
    </source>
</evidence>
<dbReference type="GO" id="GO:0046353">
    <property type="term" value="F:aminoglycoside 3-N-acetyltransferase activity"/>
    <property type="evidence" value="ECO:0007669"/>
    <property type="project" value="UniProtKB-EC"/>
</dbReference>
<organism evidence="6 7">
    <name type="scientific">Corallincola holothuriorum</name>
    <dbReference type="NCBI Taxonomy" id="2282215"/>
    <lineage>
        <taxon>Bacteria</taxon>
        <taxon>Pseudomonadati</taxon>
        <taxon>Pseudomonadota</taxon>
        <taxon>Gammaproteobacteria</taxon>
        <taxon>Alteromonadales</taxon>
        <taxon>Psychromonadaceae</taxon>
        <taxon>Corallincola</taxon>
    </lineage>
</organism>
<evidence type="ECO:0000256" key="5">
    <source>
        <dbReference type="RuleBase" id="RU365031"/>
    </source>
</evidence>
<dbReference type="SUPFAM" id="SSF110710">
    <property type="entry name" value="TTHA0583/YokD-like"/>
    <property type="match status" value="1"/>
</dbReference>
<comment type="catalytic activity">
    <reaction evidence="5">
        <text>a 2-deoxystreptamine antibiotic + acetyl-CoA = an N(3)-acetyl-2-deoxystreptamine antibiotic + CoA + H(+)</text>
        <dbReference type="Rhea" id="RHEA:12665"/>
        <dbReference type="ChEBI" id="CHEBI:15378"/>
        <dbReference type="ChEBI" id="CHEBI:57287"/>
        <dbReference type="ChEBI" id="CHEBI:57288"/>
        <dbReference type="ChEBI" id="CHEBI:57921"/>
        <dbReference type="ChEBI" id="CHEBI:77452"/>
        <dbReference type="EC" id="2.3.1.81"/>
    </reaction>
</comment>
<dbReference type="InterPro" id="IPR003679">
    <property type="entry name" value="Amioglycoside_AcTrfase"/>
</dbReference>
<dbReference type="EMBL" id="QPID01000016">
    <property type="protein sequence ID" value="RCU43291.1"/>
    <property type="molecule type" value="Genomic_DNA"/>
</dbReference>
<keyword evidence="3 5" id="KW-0808">Transferase</keyword>
<evidence type="ECO:0000256" key="3">
    <source>
        <dbReference type="ARBA" id="ARBA00022679"/>
    </source>
</evidence>
<evidence type="ECO:0000313" key="7">
    <source>
        <dbReference type="Proteomes" id="UP000252558"/>
    </source>
</evidence>
<dbReference type="PANTHER" id="PTHR11104">
    <property type="entry name" value="AMINOGLYCOSIDE N3-ACETYLTRANSFERASE"/>
    <property type="match status" value="1"/>
</dbReference>
<keyword evidence="4 5" id="KW-0012">Acyltransferase</keyword>
<reference evidence="6 7" key="1">
    <citation type="submission" date="2018-07" db="EMBL/GenBank/DDBJ databases">
        <title>Corallincola holothuriorum sp. nov., a new facultative anaerobe isolated from sea cucumber Apostichopus japonicus.</title>
        <authorList>
            <person name="Xia H."/>
        </authorList>
    </citation>
    <scope>NUCLEOTIDE SEQUENCE [LARGE SCALE GENOMIC DNA]</scope>
    <source>
        <strain evidence="6 7">C4</strain>
    </source>
</reference>
<proteinExistence type="inferred from homology"/>
<evidence type="ECO:0000256" key="1">
    <source>
        <dbReference type="ARBA" id="ARBA00006383"/>
    </source>
</evidence>
<dbReference type="Proteomes" id="UP000252558">
    <property type="component" value="Unassembled WGS sequence"/>
</dbReference>
<comment type="similarity">
    <text evidence="1 5">Belongs to the antibiotic N-acetyltransferase family.</text>
</comment>
<dbReference type="GO" id="GO:0046677">
    <property type="term" value="P:response to antibiotic"/>
    <property type="evidence" value="ECO:0007669"/>
    <property type="project" value="UniProtKB-KW"/>
</dbReference>
<comment type="caution">
    <text evidence="6">The sequence shown here is derived from an EMBL/GenBank/DDBJ whole genome shotgun (WGS) entry which is preliminary data.</text>
</comment>
<keyword evidence="7" id="KW-1185">Reference proteome</keyword>
<dbReference type="PANTHER" id="PTHR11104:SF0">
    <property type="entry name" value="SPBETA PROPHAGE-DERIVED AMINOGLYCOSIDE N(3')-ACETYLTRANSFERASE-LIKE PROTEIN YOKD"/>
    <property type="match status" value="1"/>
</dbReference>
<evidence type="ECO:0000256" key="4">
    <source>
        <dbReference type="ARBA" id="ARBA00023315"/>
    </source>
</evidence>
<accession>A0A368N1A1</accession>
<dbReference type="OrthoDB" id="2033512at2"/>
<gene>
    <name evidence="6" type="ORF">DU002_18650</name>
</gene>
<keyword evidence="5" id="KW-0046">Antibiotic resistance</keyword>
<name>A0A368N1A1_9GAMM</name>
<protein>
    <recommendedName>
        <fullName evidence="2 5">Aminoglycoside N(3)-acetyltransferase</fullName>
        <ecNumber evidence="5">2.3.1.-</ecNumber>
    </recommendedName>
</protein>
<evidence type="ECO:0000256" key="2">
    <source>
        <dbReference type="ARBA" id="ARBA00012882"/>
    </source>
</evidence>
<sequence>MANDSLIKKMFSLSPHIEMIARRIYWKNVSWLSKRVKKSRASQNELTPVDFCKIKNFLLSNGVDEGGLLVVHSSYSPFKGRGKTANQIVDMLVEMVGDTGTVAMPAMPKFKNSVKVEDYLVKNRDNTVYEYDVQKSSIKTGVLPLLLHKRDKSIRSRHPINSMVAMGPLAEVLMRENLTGDSPLACGVNSSWNCCVEHDAVIVGLGTDLTHSLTMIHVAEDILDERWPIKHWYIEKTFVIKDRDFEEKRTLRERAPHWGALHFGERTLCSDLIKAGLLKTTIIDGITVEVIKSKDLIEFLNRNNANGYPYFWLKNEIS</sequence>
<dbReference type="RefSeq" id="WP_114339969.1">
    <property type="nucleotide sequence ID" value="NZ_QPID01000016.1"/>
</dbReference>
<dbReference type="Pfam" id="PF02522">
    <property type="entry name" value="Antibiotic_NAT"/>
    <property type="match status" value="1"/>
</dbReference>